<protein>
    <submittedName>
        <fullName evidence="1">Uncharacterized protein</fullName>
    </submittedName>
</protein>
<organism evidence="1 2">
    <name type="scientific">Daphnia magna</name>
    <dbReference type="NCBI Taxonomy" id="35525"/>
    <lineage>
        <taxon>Eukaryota</taxon>
        <taxon>Metazoa</taxon>
        <taxon>Ecdysozoa</taxon>
        <taxon>Arthropoda</taxon>
        <taxon>Crustacea</taxon>
        <taxon>Branchiopoda</taxon>
        <taxon>Diplostraca</taxon>
        <taxon>Cladocera</taxon>
        <taxon>Anomopoda</taxon>
        <taxon>Daphniidae</taxon>
        <taxon>Daphnia</taxon>
    </lineage>
</organism>
<name>A0A162D0G2_9CRUS</name>
<evidence type="ECO:0000313" key="1">
    <source>
        <dbReference type="EMBL" id="KZS01764.1"/>
    </source>
</evidence>
<dbReference type="AlphaFoldDB" id="A0A162D0G2"/>
<reference evidence="1 2" key="1">
    <citation type="submission" date="2016-03" db="EMBL/GenBank/DDBJ databases">
        <title>EvidentialGene: Evidence-directed Construction of Genes on Genomes.</title>
        <authorList>
            <person name="Gilbert D.G."/>
            <person name="Choi J.-H."/>
            <person name="Mockaitis K."/>
            <person name="Colbourne J."/>
            <person name="Pfrender M."/>
        </authorList>
    </citation>
    <scope>NUCLEOTIDE SEQUENCE [LARGE SCALE GENOMIC DNA]</scope>
    <source>
        <strain evidence="1 2">Xinb3</strain>
        <tissue evidence="1">Complete organism</tissue>
    </source>
</reference>
<dbReference type="EMBL" id="LRGB01006173">
    <property type="protein sequence ID" value="KZS01764.1"/>
    <property type="molecule type" value="Genomic_DNA"/>
</dbReference>
<proteinExistence type="predicted"/>
<accession>A0A162D0G2</accession>
<evidence type="ECO:0000313" key="2">
    <source>
        <dbReference type="Proteomes" id="UP000076858"/>
    </source>
</evidence>
<dbReference type="Proteomes" id="UP000076858">
    <property type="component" value="Unassembled WGS sequence"/>
</dbReference>
<keyword evidence="2" id="KW-1185">Reference proteome</keyword>
<sequence length="61" mass="6878">MKMHLVSPPTIRENCGREKLMATHTLLCFRFADLGDSFPSPCTQALCYISPLAIWGSNIFF</sequence>
<comment type="caution">
    <text evidence="1">The sequence shown here is derived from an EMBL/GenBank/DDBJ whole genome shotgun (WGS) entry which is preliminary data.</text>
</comment>
<gene>
    <name evidence="1" type="ORF">APZ42_001474</name>
</gene>